<evidence type="ECO:0000313" key="4">
    <source>
        <dbReference type="Proteomes" id="UP000694563"/>
    </source>
</evidence>
<evidence type="ECO:0000256" key="1">
    <source>
        <dbReference type="ARBA" id="ARBA00023157"/>
    </source>
</evidence>
<organism evidence="3 4">
    <name type="scientific">Catharus ustulatus</name>
    <name type="common">Russet-backed thrush</name>
    <name type="synonym">Hylocichla ustulatus</name>
    <dbReference type="NCBI Taxonomy" id="91951"/>
    <lineage>
        <taxon>Eukaryota</taxon>
        <taxon>Metazoa</taxon>
        <taxon>Chordata</taxon>
        <taxon>Craniata</taxon>
        <taxon>Vertebrata</taxon>
        <taxon>Euteleostomi</taxon>
        <taxon>Archelosauria</taxon>
        <taxon>Archosauria</taxon>
        <taxon>Dinosauria</taxon>
        <taxon>Saurischia</taxon>
        <taxon>Theropoda</taxon>
        <taxon>Coelurosauria</taxon>
        <taxon>Aves</taxon>
        <taxon>Neognathae</taxon>
        <taxon>Neoaves</taxon>
        <taxon>Telluraves</taxon>
        <taxon>Australaves</taxon>
        <taxon>Passeriformes</taxon>
        <taxon>Turdidae</taxon>
        <taxon>Catharus</taxon>
    </lineage>
</organism>
<dbReference type="AlphaFoldDB" id="A0A8C3Y6X4"/>
<dbReference type="SMART" id="SM00032">
    <property type="entry name" value="CCP"/>
    <property type="match status" value="3"/>
</dbReference>
<feature type="domain" description="Sushi" evidence="2">
    <location>
        <begin position="10"/>
        <end position="66"/>
    </location>
</feature>
<reference evidence="3" key="1">
    <citation type="submission" date="2020-10" db="EMBL/GenBank/DDBJ databases">
        <title>Catharus ustulatus (Swainson's thrush) genome, bCatUst1, primary haplotype v2.</title>
        <authorList>
            <person name="Delmore K."/>
            <person name="Vafadar M."/>
            <person name="Formenti G."/>
            <person name="Chow W."/>
            <person name="Pelan S."/>
            <person name="Howe K."/>
            <person name="Rhie A."/>
            <person name="Mountcastle J."/>
            <person name="Haase B."/>
            <person name="Fedrigo O."/>
            <person name="Jarvis E.D."/>
        </authorList>
    </citation>
    <scope>NUCLEOTIDE SEQUENCE [LARGE SCALE GENOMIC DNA]</scope>
</reference>
<proteinExistence type="predicted"/>
<keyword evidence="1" id="KW-1015">Disulfide bond</keyword>
<reference evidence="3" key="2">
    <citation type="submission" date="2025-08" db="UniProtKB">
        <authorList>
            <consortium name="Ensembl"/>
        </authorList>
    </citation>
    <scope>IDENTIFICATION</scope>
</reference>
<feature type="domain" description="Sushi" evidence="2">
    <location>
        <begin position="94"/>
        <end position="163"/>
    </location>
</feature>
<sequence length="269" mass="31000">HPLSALTAGCQRPSWVSILRLEPDQENYKKNEKVKLSCPEGFQPTYTEIRCQNGRQHYDDDVTPYSVYQPFWHGRDSRGAWVPIQSSLECIEGCQRLPLDSRLRLEPDQENYKKNEKVKLSCPEGFQPTYTKIKCQSGLQHYDDDVTPYSVYQPFWHGRDPSGAWVPIQSSLECIALTAGCQRPSWVSILRLEPDQENYKKNEKVKLSCPEGFQPTYTEIKCQSGRQHYDDDVTPYSVYQPFWHGRDSRGAWVLIQSSLECIGKGGIRS</sequence>
<reference evidence="3" key="3">
    <citation type="submission" date="2025-09" db="UniProtKB">
        <authorList>
            <consortium name="Ensembl"/>
        </authorList>
    </citation>
    <scope>IDENTIFICATION</scope>
</reference>
<evidence type="ECO:0000313" key="3">
    <source>
        <dbReference type="Ensembl" id="ENSCUSP00005021929.1"/>
    </source>
</evidence>
<keyword evidence="4" id="KW-1185">Reference proteome</keyword>
<protein>
    <recommendedName>
        <fullName evidence="2">Sushi domain-containing protein</fullName>
    </recommendedName>
</protein>
<dbReference type="InterPro" id="IPR000436">
    <property type="entry name" value="Sushi_SCR_CCP_dom"/>
</dbReference>
<dbReference type="Proteomes" id="UP000694563">
    <property type="component" value="Chromosome Z"/>
</dbReference>
<dbReference type="Ensembl" id="ENSCUST00005022714.1">
    <property type="protein sequence ID" value="ENSCUSP00005021929.1"/>
    <property type="gene ID" value="ENSCUSG00005013902.1"/>
</dbReference>
<accession>A0A8C3Y6X4</accession>
<evidence type="ECO:0000259" key="2">
    <source>
        <dbReference type="SMART" id="SM00032"/>
    </source>
</evidence>
<feature type="domain" description="Sushi" evidence="2">
    <location>
        <begin position="181"/>
        <end position="237"/>
    </location>
</feature>
<name>A0A8C3Y6X4_CATUS</name>